<proteinExistence type="predicted"/>
<accession>A0ABY3G931</accession>
<sequence length="269" mass="29682">MSKEFNNENKGLNIYVTSYDFVKTDENGVQSDKRRLGFGALGQYADETGKINQPNAIQALNKLGQIETFLHANNVDPRKMPIVITGDKVLGEDGKEKASTVMVARFYSHKYTNPETAQVGYINKVSISYGQNTTNPETGEIEYAPSISATRGKNGYVMDSDKYINKDVLEKFSNMVKNVDSYGKSVEFSLGMNDKSKLYGQYPQLANLSEYIVQNGGAAVANITFAEGRGAIVTNVTPVVKKEQVQSQQMGQDLNKAMDQGLQQNNEGR</sequence>
<feature type="region of interest" description="Disordered" evidence="1">
    <location>
        <begin position="246"/>
        <end position="269"/>
    </location>
</feature>
<keyword evidence="3" id="KW-1185">Reference proteome</keyword>
<dbReference type="Proteomes" id="UP000321599">
    <property type="component" value="Unassembled WGS sequence"/>
</dbReference>
<gene>
    <name evidence="2" type="ORF">XK09_03960</name>
</gene>
<name>A0ABY3G931_9BACT</name>
<organism evidence="2 3">
    <name type="scientific">Campylobacter lanienae</name>
    <dbReference type="NCBI Taxonomy" id="75658"/>
    <lineage>
        <taxon>Bacteria</taxon>
        <taxon>Pseudomonadati</taxon>
        <taxon>Campylobacterota</taxon>
        <taxon>Epsilonproteobacteria</taxon>
        <taxon>Campylobacterales</taxon>
        <taxon>Campylobacteraceae</taxon>
        <taxon>Campylobacter</taxon>
    </lineage>
</organism>
<dbReference type="RefSeq" id="WP_147498867.1">
    <property type="nucleotide sequence ID" value="NZ_CAKOEJ010000024.1"/>
</dbReference>
<evidence type="ECO:0000313" key="2">
    <source>
        <dbReference type="EMBL" id="TWO29130.1"/>
    </source>
</evidence>
<dbReference type="EMBL" id="VOAV01000018">
    <property type="protein sequence ID" value="TWO29130.1"/>
    <property type="molecule type" value="Genomic_DNA"/>
</dbReference>
<reference evidence="2 3" key="1">
    <citation type="submission" date="2019-07" db="EMBL/GenBank/DDBJ databases">
        <title>Rapid identification of Enteric Bacteria from Whole Genome Sequences (WGS) using Average Nucleotide Identity (ANI).</title>
        <authorList>
            <person name="Lane C."/>
        </authorList>
    </citation>
    <scope>NUCLEOTIDE SEQUENCE [LARGE SCALE GENOMIC DNA]</scope>
    <source>
        <strain evidence="2 3">2013D-9588</strain>
    </source>
</reference>
<evidence type="ECO:0000256" key="1">
    <source>
        <dbReference type="SAM" id="MobiDB-lite"/>
    </source>
</evidence>
<evidence type="ECO:0000313" key="3">
    <source>
        <dbReference type="Proteomes" id="UP000321599"/>
    </source>
</evidence>
<protein>
    <submittedName>
        <fullName evidence="2">Uncharacterized protein</fullName>
    </submittedName>
</protein>
<comment type="caution">
    <text evidence="2">The sequence shown here is derived from an EMBL/GenBank/DDBJ whole genome shotgun (WGS) entry which is preliminary data.</text>
</comment>